<reference evidence="6" key="1">
    <citation type="submission" date="2014-11" db="EMBL/GenBank/DDBJ databases">
        <authorList>
            <person name="Otto D Thomas"/>
            <person name="Naeem Raeece"/>
        </authorList>
    </citation>
    <scope>NUCLEOTIDE SEQUENCE</scope>
</reference>
<dbReference type="AlphaFoldDB" id="A0A0G4F4T2"/>
<dbReference type="EMBL" id="CDMZ01000116">
    <property type="protein sequence ID" value="CEM07079.1"/>
    <property type="molecule type" value="Genomic_DNA"/>
</dbReference>
<name>A0A0G4F4T2_9ALVE</name>
<dbReference type="Gene3D" id="3.90.70.10">
    <property type="entry name" value="Cysteine proteinases"/>
    <property type="match status" value="1"/>
</dbReference>
<comment type="similarity">
    <text evidence="1">Belongs to the peptidase C1 family.</text>
</comment>
<dbReference type="PROSITE" id="PS00639">
    <property type="entry name" value="THIOL_PROTEASE_HIS"/>
    <property type="match status" value="1"/>
</dbReference>
<evidence type="ECO:0000259" key="5">
    <source>
        <dbReference type="SMART" id="SM00645"/>
    </source>
</evidence>
<feature type="compositionally biased region" description="Low complexity" evidence="4">
    <location>
        <begin position="330"/>
        <end position="340"/>
    </location>
</feature>
<accession>A0A0G4F4T2</accession>
<sequence length="793" mass="89970">MALTKVRDRRSSSASLSDSSLDSMPELKERVDDQIKLDSENLSLSIASDEEKQKLTKKALTEANAEIVKCFDEKKKAGKEDEKESPSLLKEEDLHFDSAASSEDKLMLVLFFRLSEKFARFTVDGRIPSIAFFFSRSKGQKDHDLLTLSTSFLDSNGFSFHDTEPSPCQLVVQTPGSHSKADTKRPLIQRAVRELEEKLHNDIDNPLFASDPFVDTEDEDTLAGVPAAHKKGRSVTAADKACPADTVKPQVRKVFEASTRVVKGTEATVFFGSMSEEDDPEISMPVKVNCQKDISFSEWLRCYRLFLCERPMASTTSRKPSSSEEEEEQTGGVEETATGAFVQQKEREKRQSSRMPKGLEFLDLGMHRENKEMKNKKSNTVNTDQKRWRAMARKVEYLSDFVHEHREVLKGLPSAFDPRTGLCDRAEMGVVQPMHWSNCKALASMPLITRPCECQHESLDPDFKEGVFGAQCREKTLARKHYPYKVEDYFHIAFPECQEVNAPRRCRERVVDKGLKRPVSIRNVEMHIQAQLVYNGPLVATFVVYEDFDFHVKNGHKVYRWDGRSPKKGMHAVELVGYGTEGRTKYWLAKNSWGEEWGDGGYFKIVRGENHVGIEERVSGAYMAGAADAPRREHPEKDSYAMELEVMDISAFVTAGRSGKHRTGVYMKCQPECEINQAYRNQMAGARVTEETSNTEPEGVGSTKLRIDLNPQSCGKSGHKRAVIALQQKAYKSAKRFYVIDYFCDDYTIQHRLTERSCQEKTDRSVKGRSLQTLSKTCWNTQLMVINEKFLGN</sequence>
<dbReference type="VEuPathDB" id="CryptoDB:Cvel_15136"/>
<evidence type="ECO:0000256" key="2">
    <source>
        <dbReference type="ARBA" id="ARBA00023145"/>
    </source>
</evidence>
<dbReference type="SUPFAM" id="SSF54001">
    <property type="entry name" value="Cysteine proteinases"/>
    <property type="match status" value="1"/>
</dbReference>
<dbReference type="PANTHER" id="PTHR12411">
    <property type="entry name" value="CYSTEINE PROTEASE FAMILY C1-RELATED"/>
    <property type="match status" value="1"/>
</dbReference>
<dbReference type="InterPro" id="IPR038765">
    <property type="entry name" value="Papain-like_cys_pep_sf"/>
</dbReference>
<dbReference type="InterPro" id="IPR025660">
    <property type="entry name" value="Pept_his_AS"/>
</dbReference>
<dbReference type="InterPro" id="IPR000668">
    <property type="entry name" value="Peptidase_C1A_C"/>
</dbReference>
<evidence type="ECO:0000256" key="3">
    <source>
        <dbReference type="ARBA" id="ARBA00023157"/>
    </source>
</evidence>
<feature type="compositionally biased region" description="Basic and acidic residues" evidence="4">
    <location>
        <begin position="1"/>
        <end position="11"/>
    </location>
</feature>
<dbReference type="GO" id="GO:0006508">
    <property type="term" value="P:proteolysis"/>
    <property type="evidence" value="ECO:0007669"/>
    <property type="project" value="InterPro"/>
</dbReference>
<keyword evidence="2" id="KW-0865">Zymogen</keyword>
<feature type="region of interest" description="Disordered" evidence="4">
    <location>
        <begin position="1"/>
        <end position="27"/>
    </location>
</feature>
<evidence type="ECO:0000256" key="4">
    <source>
        <dbReference type="SAM" id="MobiDB-lite"/>
    </source>
</evidence>
<dbReference type="InterPro" id="IPR013128">
    <property type="entry name" value="Peptidase_C1A"/>
</dbReference>
<feature type="compositionally biased region" description="Basic and acidic residues" evidence="4">
    <location>
        <begin position="365"/>
        <end position="375"/>
    </location>
</feature>
<feature type="compositionally biased region" description="Low complexity" evidence="4">
    <location>
        <begin position="12"/>
        <end position="23"/>
    </location>
</feature>
<organism evidence="6">
    <name type="scientific">Chromera velia CCMP2878</name>
    <dbReference type="NCBI Taxonomy" id="1169474"/>
    <lineage>
        <taxon>Eukaryota</taxon>
        <taxon>Sar</taxon>
        <taxon>Alveolata</taxon>
        <taxon>Colpodellida</taxon>
        <taxon>Chromeraceae</taxon>
        <taxon>Chromera</taxon>
    </lineage>
</organism>
<feature type="region of interest" description="Disordered" evidence="4">
    <location>
        <begin position="314"/>
        <end position="384"/>
    </location>
</feature>
<protein>
    <recommendedName>
        <fullName evidence="5">Peptidase C1A papain C-terminal domain-containing protein</fullName>
    </recommendedName>
</protein>
<dbReference type="PhylomeDB" id="A0A0G4F4T2"/>
<feature type="region of interest" description="Disordered" evidence="4">
    <location>
        <begin position="686"/>
        <end position="705"/>
    </location>
</feature>
<proteinExistence type="inferred from homology"/>
<evidence type="ECO:0000256" key="1">
    <source>
        <dbReference type="ARBA" id="ARBA00008455"/>
    </source>
</evidence>
<keyword evidence="3" id="KW-1015">Disulfide bond</keyword>
<dbReference type="GO" id="GO:0008234">
    <property type="term" value="F:cysteine-type peptidase activity"/>
    <property type="evidence" value="ECO:0007669"/>
    <property type="project" value="InterPro"/>
</dbReference>
<dbReference type="Pfam" id="PF00112">
    <property type="entry name" value="Peptidase_C1"/>
    <property type="match status" value="1"/>
</dbReference>
<evidence type="ECO:0000313" key="6">
    <source>
        <dbReference type="EMBL" id="CEM07079.1"/>
    </source>
</evidence>
<gene>
    <name evidence="6" type="ORF">Cvel_15136</name>
</gene>
<dbReference type="SMART" id="SM00645">
    <property type="entry name" value="Pept_C1"/>
    <property type="match status" value="1"/>
</dbReference>
<feature type="domain" description="Peptidase C1A papain C-terminal" evidence="5">
    <location>
        <begin position="412"/>
        <end position="622"/>
    </location>
</feature>
<dbReference type="PROSITE" id="PS00640">
    <property type="entry name" value="THIOL_PROTEASE_ASN"/>
    <property type="match status" value="1"/>
</dbReference>
<dbReference type="InterPro" id="IPR025661">
    <property type="entry name" value="Pept_asp_AS"/>
</dbReference>